<keyword evidence="4" id="KW-1185">Reference proteome</keyword>
<evidence type="ECO:0000256" key="1">
    <source>
        <dbReference type="SAM" id="MobiDB-lite"/>
    </source>
</evidence>
<evidence type="ECO:0000313" key="4">
    <source>
        <dbReference type="Proteomes" id="UP001596407"/>
    </source>
</evidence>
<dbReference type="GeneID" id="79304382"/>
<dbReference type="Pfam" id="PF10006">
    <property type="entry name" value="DUF2249"/>
    <property type="match status" value="1"/>
</dbReference>
<gene>
    <name evidence="3" type="ORF">ACFQJ6_21165</name>
</gene>
<dbReference type="InterPro" id="IPR036868">
    <property type="entry name" value="TusA-like_sf"/>
</dbReference>
<accession>A0ABD5WP15</accession>
<dbReference type="AlphaFoldDB" id="A0ABD5WP15"/>
<evidence type="ECO:0000259" key="2">
    <source>
        <dbReference type="Pfam" id="PF10006"/>
    </source>
</evidence>
<feature type="domain" description="DUF2249" evidence="2">
    <location>
        <begin position="23"/>
        <end position="79"/>
    </location>
</feature>
<feature type="region of interest" description="Disordered" evidence="1">
    <location>
        <begin position="1"/>
        <end position="23"/>
    </location>
</feature>
<dbReference type="InterPro" id="IPR018720">
    <property type="entry name" value="DUF2249"/>
</dbReference>
<dbReference type="SUPFAM" id="SSF64307">
    <property type="entry name" value="SirA-like"/>
    <property type="match status" value="1"/>
</dbReference>
<evidence type="ECO:0000313" key="3">
    <source>
        <dbReference type="EMBL" id="MFC7082219.1"/>
    </source>
</evidence>
<sequence>MQTDFAERAVERTDAPPDQSREVLDVRELGPPEPLTRTLETLAALPDGTVLVQANDRAPQHLYPKLADRGYEFETVTDESVTLTAIWSEK</sequence>
<reference evidence="3 4" key="1">
    <citation type="journal article" date="2019" name="Int. J. Syst. Evol. Microbiol.">
        <title>The Global Catalogue of Microorganisms (GCM) 10K type strain sequencing project: providing services to taxonomists for standard genome sequencing and annotation.</title>
        <authorList>
            <consortium name="The Broad Institute Genomics Platform"/>
            <consortium name="The Broad Institute Genome Sequencing Center for Infectious Disease"/>
            <person name="Wu L."/>
            <person name="Ma J."/>
        </authorList>
    </citation>
    <scope>NUCLEOTIDE SEQUENCE [LARGE SCALE GENOMIC DNA]</scope>
    <source>
        <strain evidence="3 4">DT72</strain>
    </source>
</reference>
<protein>
    <submittedName>
        <fullName evidence="3">DUF2249 domain-containing protein</fullName>
    </submittedName>
</protein>
<dbReference type="RefSeq" id="WP_276279796.1">
    <property type="nucleotide sequence ID" value="NZ_CP119809.1"/>
</dbReference>
<dbReference type="EMBL" id="JBHSZH010000005">
    <property type="protein sequence ID" value="MFC7082219.1"/>
    <property type="molecule type" value="Genomic_DNA"/>
</dbReference>
<name>A0ABD5WP15_9EURY</name>
<proteinExistence type="predicted"/>
<dbReference type="Proteomes" id="UP001596407">
    <property type="component" value="Unassembled WGS sequence"/>
</dbReference>
<comment type="caution">
    <text evidence="3">The sequence shown here is derived from an EMBL/GenBank/DDBJ whole genome shotgun (WGS) entry which is preliminary data.</text>
</comment>
<organism evidence="3 4">
    <name type="scientific">Halorussus caseinilyticus</name>
    <dbReference type="NCBI Taxonomy" id="3034025"/>
    <lineage>
        <taxon>Archaea</taxon>
        <taxon>Methanobacteriati</taxon>
        <taxon>Methanobacteriota</taxon>
        <taxon>Stenosarchaea group</taxon>
        <taxon>Halobacteria</taxon>
        <taxon>Halobacteriales</taxon>
        <taxon>Haladaptataceae</taxon>
        <taxon>Halorussus</taxon>
    </lineage>
</organism>